<gene>
    <name evidence="2" type="ORF">ERUC_LOCUS38835</name>
</gene>
<evidence type="ECO:0000313" key="3">
    <source>
        <dbReference type="Proteomes" id="UP001642260"/>
    </source>
</evidence>
<accession>A0ABC8LR91</accession>
<organism evidence="2 3">
    <name type="scientific">Eruca vesicaria subsp. sativa</name>
    <name type="common">Garden rocket</name>
    <name type="synonym">Eruca sativa</name>
    <dbReference type="NCBI Taxonomy" id="29727"/>
    <lineage>
        <taxon>Eukaryota</taxon>
        <taxon>Viridiplantae</taxon>
        <taxon>Streptophyta</taxon>
        <taxon>Embryophyta</taxon>
        <taxon>Tracheophyta</taxon>
        <taxon>Spermatophyta</taxon>
        <taxon>Magnoliopsida</taxon>
        <taxon>eudicotyledons</taxon>
        <taxon>Gunneridae</taxon>
        <taxon>Pentapetalae</taxon>
        <taxon>rosids</taxon>
        <taxon>malvids</taxon>
        <taxon>Brassicales</taxon>
        <taxon>Brassicaceae</taxon>
        <taxon>Brassiceae</taxon>
        <taxon>Eruca</taxon>
    </lineage>
</organism>
<protein>
    <recommendedName>
        <fullName evidence="4">Zinc finger GRF-type domain-containing protein</fullName>
    </recommendedName>
</protein>
<dbReference type="EMBL" id="CAKOAT010708486">
    <property type="protein sequence ID" value="CAH8386352.1"/>
    <property type="molecule type" value="Genomic_DNA"/>
</dbReference>
<proteinExistence type="predicted"/>
<dbReference type="PANTHER" id="PTHR33248">
    <property type="entry name" value="ZINC ION-BINDING PROTEIN"/>
    <property type="match status" value="1"/>
</dbReference>
<comment type="caution">
    <text evidence="2">The sequence shown here is derived from an EMBL/GenBank/DDBJ whole genome shotgun (WGS) entry which is preliminary data.</text>
</comment>
<name>A0ABC8LR91_ERUVS</name>
<evidence type="ECO:0000313" key="2">
    <source>
        <dbReference type="EMBL" id="CAH8386352.1"/>
    </source>
</evidence>
<evidence type="ECO:0008006" key="4">
    <source>
        <dbReference type="Google" id="ProtNLM"/>
    </source>
</evidence>
<feature type="coiled-coil region" evidence="1">
    <location>
        <begin position="67"/>
        <end position="101"/>
    </location>
</feature>
<dbReference type="AlphaFoldDB" id="A0ABC8LR91"/>
<keyword evidence="1" id="KW-0175">Coiled coil</keyword>
<keyword evidence="3" id="KW-1185">Reference proteome</keyword>
<dbReference type="Proteomes" id="UP001642260">
    <property type="component" value="Unassembled WGS sequence"/>
</dbReference>
<sequence length="151" mass="17280">MSNVSGNLSGSSRRRSTVVGVPKKCWCGFDLPKMSNSVNNPYLRYYRCGCPVAKKLENDDHAFKWIDEGLLEKVETLQRKLGRLEEMVTEILEEREQDEKKAFERLDMKLEKKIFERVEAALVESKESVKRMCITVAIGCVISLALMKFVG</sequence>
<reference evidence="2 3" key="1">
    <citation type="submission" date="2022-03" db="EMBL/GenBank/DDBJ databases">
        <authorList>
            <person name="Macdonald S."/>
            <person name="Ahmed S."/>
            <person name="Newling K."/>
        </authorList>
    </citation>
    <scope>NUCLEOTIDE SEQUENCE [LARGE SCALE GENOMIC DNA]</scope>
</reference>
<evidence type="ECO:0000256" key="1">
    <source>
        <dbReference type="SAM" id="Coils"/>
    </source>
</evidence>